<feature type="compositionally biased region" description="Basic and acidic residues" evidence="1">
    <location>
        <begin position="494"/>
        <end position="517"/>
    </location>
</feature>
<feature type="compositionally biased region" description="Basic and acidic residues" evidence="1">
    <location>
        <begin position="192"/>
        <end position="202"/>
    </location>
</feature>
<gene>
    <name evidence="2" type="ORF">AVDCRST_MAG32-722</name>
</gene>
<feature type="compositionally biased region" description="Basic residues" evidence="1">
    <location>
        <begin position="215"/>
        <end position="253"/>
    </location>
</feature>
<feature type="non-terminal residue" evidence="2">
    <location>
        <position position="1"/>
    </location>
</feature>
<dbReference type="EMBL" id="CADCUM010000027">
    <property type="protein sequence ID" value="CAA9370693.1"/>
    <property type="molecule type" value="Genomic_DNA"/>
</dbReference>
<feature type="compositionally biased region" description="Basic residues" evidence="1">
    <location>
        <begin position="458"/>
        <end position="474"/>
    </location>
</feature>
<feature type="compositionally biased region" description="Basic residues" evidence="1">
    <location>
        <begin position="342"/>
        <end position="358"/>
    </location>
</feature>
<feature type="compositionally biased region" description="Low complexity" evidence="1">
    <location>
        <begin position="181"/>
        <end position="191"/>
    </location>
</feature>
<sequence length="604" mass="66345">ERAPGSRPAGGAGRCVHRRALVRSRFVVGPPDPPAPRRARRERGGARRLRDRDHQPASRRRDGGRGRLGPGCARGDDGQPGPGLVVPGRLRRRRRLGRVALRPARPDARGAPRAQPRPGLRAARGRGRLAPARPARRPDLRRLRRAEGRRLGRRPEGRPPAGSAAAGRAREVRRGRPHRGPPGARAGGARRPGADGHRDAAHRAGGAGRADARPGARRVPVRGRDVLRRRRDVGQRLPRRRGRHHGVVRPQRGRHPDVPGDRRRRHPVRPPLLGRGLRPRLLPRSDGPPPPPEGGRGGAAPVPRRHRHRLGALRAAGRRHRVPRVPRAGAGLGHAAVDPARVRRRARHRTRPGARRGQRAPAGAGARRRHPAAQARPVPHRAGQHRRPRAPQPADVHHGQPGVPEGGDPQRGRRVVARRGRARCPPDGGRHRRPPHHGPGVRPARPVHPGPRRPAPGRARRRRGVPPYGGRRRRVGDDADPRGGPHRLRPPRRAPPDARQPGEQRREVLRRRWDGDRLPGAGPRRGRGPGRRRGPRHLPGGPGEPLPRVLPLHQPRGAQPARQRARPGDRRPDRAPPRRSGRGRLQARTGHHVHGAAARSDCVV</sequence>
<feature type="compositionally biased region" description="Low complexity" evidence="1">
    <location>
        <begin position="111"/>
        <end position="133"/>
    </location>
</feature>
<evidence type="ECO:0000256" key="1">
    <source>
        <dbReference type="SAM" id="MobiDB-lite"/>
    </source>
</evidence>
<feature type="compositionally biased region" description="Basic and acidic residues" evidence="1">
    <location>
        <begin position="42"/>
        <end position="65"/>
    </location>
</feature>
<name>A0A6J4MZA7_9ACTN</name>
<proteinExistence type="predicted"/>
<feature type="compositionally biased region" description="Low complexity" evidence="1">
    <location>
        <begin position="546"/>
        <end position="562"/>
    </location>
</feature>
<feature type="compositionally biased region" description="Basic residues" evidence="1">
    <location>
        <begin position="378"/>
        <end position="389"/>
    </location>
</feature>
<reference evidence="2" key="1">
    <citation type="submission" date="2020-02" db="EMBL/GenBank/DDBJ databases">
        <authorList>
            <person name="Meier V. D."/>
        </authorList>
    </citation>
    <scope>NUCLEOTIDE SEQUENCE</scope>
    <source>
        <strain evidence="2">AVDCRST_MAG32</strain>
    </source>
</reference>
<feature type="compositionally biased region" description="Basic and acidic residues" evidence="1">
    <location>
        <begin position="136"/>
        <end position="157"/>
    </location>
</feature>
<feature type="compositionally biased region" description="Low complexity" evidence="1">
    <location>
        <begin position="271"/>
        <end position="285"/>
    </location>
</feature>
<feature type="compositionally biased region" description="Basic and acidic residues" evidence="1">
    <location>
        <begin position="566"/>
        <end position="576"/>
    </location>
</feature>
<feature type="non-terminal residue" evidence="2">
    <location>
        <position position="604"/>
    </location>
</feature>
<protein>
    <submittedName>
        <fullName evidence="2">Uncharacterized protein</fullName>
    </submittedName>
</protein>
<feature type="compositionally biased region" description="Basic residues" evidence="1">
    <location>
        <begin position="412"/>
        <end position="422"/>
    </location>
</feature>
<feature type="compositionally biased region" description="Basic residues" evidence="1">
    <location>
        <begin position="524"/>
        <end position="536"/>
    </location>
</feature>
<feature type="compositionally biased region" description="Basic residues" evidence="1">
    <location>
        <begin position="303"/>
        <end position="324"/>
    </location>
</feature>
<evidence type="ECO:0000313" key="2">
    <source>
        <dbReference type="EMBL" id="CAA9370693.1"/>
    </source>
</evidence>
<dbReference type="AlphaFoldDB" id="A0A6J4MZA7"/>
<organism evidence="2">
    <name type="scientific">uncultured Nocardioides sp</name>
    <dbReference type="NCBI Taxonomy" id="198441"/>
    <lineage>
        <taxon>Bacteria</taxon>
        <taxon>Bacillati</taxon>
        <taxon>Actinomycetota</taxon>
        <taxon>Actinomycetes</taxon>
        <taxon>Propionibacteriales</taxon>
        <taxon>Nocardioidaceae</taxon>
        <taxon>Nocardioides</taxon>
        <taxon>environmental samples</taxon>
    </lineage>
</organism>
<accession>A0A6J4MZA7</accession>
<feature type="region of interest" description="Disordered" evidence="1">
    <location>
        <begin position="24"/>
        <end position="604"/>
    </location>
</feature>